<proteinExistence type="predicted"/>
<dbReference type="AlphaFoldDB" id="A0A0T9RNR1"/>
<name>A0A0T9RNR1_9GAMM</name>
<accession>A0A0T9RNR1</accession>
<evidence type="ECO:0000256" key="1">
    <source>
        <dbReference type="SAM" id="Phobius"/>
    </source>
</evidence>
<organism evidence="2 3">
    <name type="scientific">Yersinia similis</name>
    <dbReference type="NCBI Taxonomy" id="367190"/>
    <lineage>
        <taxon>Bacteria</taxon>
        <taxon>Pseudomonadati</taxon>
        <taxon>Pseudomonadota</taxon>
        <taxon>Gammaproteobacteria</taxon>
        <taxon>Enterobacterales</taxon>
        <taxon>Yersiniaceae</taxon>
        <taxon>Yersinia</taxon>
    </lineage>
</organism>
<keyword evidence="1" id="KW-1133">Transmembrane helix</keyword>
<keyword evidence="1" id="KW-0812">Transmembrane</keyword>
<feature type="transmembrane region" description="Helical" evidence="1">
    <location>
        <begin position="53"/>
        <end position="69"/>
    </location>
</feature>
<evidence type="ECO:0000313" key="3">
    <source>
        <dbReference type="Proteomes" id="UP000038204"/>
    </source>
</evidence>
<feature type="transmembrane region" description="Helical" evidence="1">
    <location>
        <begin position="16"/>
        <end position="33"/>
    </location>
</feature>
<sequence length="82" mass="9991">MNDQNLKDYLSENWKMPFKTLSFWILSIAAIILRDQLYNYDLSADSFFHRTNILDWLLWFIIIFTYIFAERIDNKIKAMMSN</sequence>
<evidence type="ECO:0000313" key="2">
    <source>
        <dbReference type="EMBL" id="CNI72195.1"/>
    </source>
</evidence>
<reference evidence="2 3" key="1">
    <citation type="submission" date="2015-03" db="EMBL/GenBank/DDBJ databases">
        <authorList>
            <person name="Murphy D."/>
        </authorList>
    </citation>
    <scope>NUCLEOTIDE SEQUENCE [LARGE SCALE GENOMIC DNA]</scope>
    <source>
        <strain evidence="2 3">Y233</strain>
    </source>
</reference>
<dbReference type="Proteomes" id="UP000038204">
    <property type="component" value="Unassembled WGS sequence"/>
</dbReference>
<keyword evidence="1" id="KW-0472">Membrane</keyword>
<protein>
    <submittedName>
        <fullName evidence="2">Uncharacterized protein</fullName>
    </submittedName>
</protein>
<dbReference type="EMBL" id="CQBK01000054">
    <property type="protein sequence ID" value="CNI72195.1"/>
    <property type="molecule type" value="Genomic_DNA"/>
</dbReference>
<gene>
    <name evidence="2" type="ORF">ERS008667_04174</name>
</gene>